<reference evidence="2 3" key="1">
    <citation type="submission" date="2016-08" db="EMBL/GenBank/DDBJ databases">
        <authorList>
            <person name="Seilhamer J.J."/>
        </authorList>
    </citation>
    <scope>NUCLEOTIDE SEQUENCE [LARGE SCALE GENOMIC DNA]</scope>
    <source>
        <strain evidence="2 3">PH27A</strain>
    </source>
</reference>
<comment type="caution">
    <text evidence="2">The sequence shown here is derived from an EMBL/GenBank/DDBJ whole genome shotgun (WGS) entry which is preliminary data.</text>
</comment>
<evidence type="ECO:0000259" key="1">
    <source>
        <dbReference type="PROSITE" id="PS50983"/>
    </source>
</evidence>
<dbReference type="STRING" id="197479.BFW38_13830"/>
<dbReference type="Pfam" id="PF01497">
    <property type="entry name" value="Peripla_BP_2"/>
    <property type="match status" value="1"/>
</dbReference>
<proteinExistence type="predicted"/>
<dbReference type="Gene3D" id="3.40.50.1980">
    <property type="entry name" value="Nitrogenase molybdenum iron protein domain"/>
    <property type="match status" value="2"/>
</dbReference>
<keyword evidence="3" id="KW-1185">Reference proteome</keyword>
<dbReference type="PANTHER" id="PTHR30535">
    <property type="entry name" value="VITAMIN B12-BINDING PROTEIN"/>
    <property type="match status" value="1"/>
</dbReference>
<protein>
    <recommendedName>
        <fullName evidence="1">Fe/B12 periplasmic-binding domain-containing protein</fullName>
    </recommendedName>
</protein>
<accession>A0A1E2VER3</accession>
<dbReference type="InterPro" id="IPR002491">
    <property type="entry name" value="ABC_transptr_periplasmic_BD"/>
</dbReference>
<dbReference type="SUPFAM" id="SSF53807">
    <property type="entry name" value="Helical backbone' metal receptor"/>
    <property type="match status" value="1"/>
</dbReference>
<name>A0A1E2VER3_9GAMM</name>
<sequence>MRIRQWATNGHFVKWLGLGLLSLGALSWGHTVQAKALPTLTIGGDVTEIAVALGAESQLVGRDDTSLAPPRIQSLPSVGYLRRLSAESLMTLHPQRLIVSHKASPREVVEQVAATGVEVHWVQASDRVSDLPEKVRQVGAALGRSQAAQQLNRELTPALHEVEDIPDLAHVKAMLILSHAGMAPMVAGSGTSADLMMQSLGVSNAFHDMQGYQRIGADGLLQAQPNLVLVSAAGLKSLGGEAGLWRIPGLSMTPAGQTAQVMVLDETALLTSGPRTPKALLALRQAIQRSFDRPLQPVDEAPASAVP</sequence>
<dbReference type="AlphaFoldDB" id="A0A1E2VER3"/>
<dbReference type="Proteomes" id="UP000094291">
    <property type="component" value="Unassembled WGS sequence"/>
</dbReference>
<feature type="domain" description="Fe/B12 periplasmic-binding" evidence="1">
    <location>
        <begin position="38"/>
        <end position="295"/>
    </location>
</feature>
<dbReference type="InterPro" id="IPR050902">
    <property type="entry name" value="ABC_Transporter_SBP"/>
</dbReference>
<dbReference type="PANTHER" id="PTHR30535:SF4">
    <property type="entry name" value="HEMIN-BINDING PERIPLASMIC PROTEIN HMUT"/>
    <property type="match status" value="1"/>
</dbReference>
<organism evidence="2 3">
    <name type="scientific">Terasakiispira papahanaumokuakeensis</name>
    <dbReference type="NCBI Taxonomy" id="197479"/>
    <lineage>
        <taxon>Bacteria</taxon>
        <taxon>Pseudomonadati</taxon>
        <taxon>Pseudomonadota</taxon>
        <taxon>Gammaproteobacteria</taxon>
        <taxon>Oceanospirillales</taxon>
        <taxon>Terasakiispira</taxon>
    </lineage>
</organism>
<evidence type="ECO:0000313" key="3">
    <source>
        <dbReference type="Proteomes" id="UP000094291"/>
    </source>
</evidence>
<gene>
    <name evidence="2" type="ORF">BFW38_13830</name>
</gene>
<dbReference type="PROSITE" id="PS50983">
    <property type="entry name" value="FE_B12_PBP"/>
    <property type="match status" value="1"/>
</dbReference>
<evidence type="ECO:0000313" key="2">
    <source>
        <dbReference type="EMBL" id="ODC05471.1"/>
    </source>
</evidence>
<dbReference type="EMBL" id="MDTQ01000001">
    <property type="protein sequence ID" value="ODC05471.1"/>
    <property type="molecule type" value="Genomic_DNA"/>
</dbReference>